<keyword evidence="10 12" id="KW-0472">Membrane</keyword>
<keyword evidence="5" id="KW-0547">Nucleotide-binding</keyword>
<dbReference type="GO" id="GO:0016020">
    <property type="term" value="C:membrane"/>
    <property type="evidence" value="ECO:0007669"/>
    <property type="project" value="UniProtKB-SubCell"/>
</dbReference>
<evidence type="ECO:0000313" key="14">
    <source>
        <dbReference type="EMBL" id="ORX52830.1"/>
    </source>
</evidence>
<keyword evidence="4" id="KW-0479">Metal-binding</keyword>
<name>A0A1X2GG22_9FUNG</name>
<dbReference type="InterPro" id="IPR001757">
    <property type="entry name" value="P_typ_ATPase"/>
</dbReference>
<dbReference type="InterPro" id="IPR044492">
    <property type="entry name" value="P_typ_ATPase_HD_dom"/>
</dbReference>
<dbReference type="InterPro" id="IPR023298">
    <property type="entry name" value="ATPase_P-typ_TM_dom_sf"/>
</dbReference>
<dbReference type="SFLD" id="SFLDG00002">
    <property type="entry name" value="C1.7:_P-type_atpase_like"/>
    <property type="match status" value="1"/>
</dbReference>
<dbReference type="PROSITE" id="PS00154">
    <property type="entry name" value="ATPASE_E1_E2"/>
    <property type="match status" value="1"/>
</dbReference>
<feature type="transmembrane region" description="Helical" evidence="12">
    <location>
        <begin position="99"/>
        <end position="120"/>
    </location>
</feature>
<dbReference type="OrthoDB" id="48943at2759"/>
<dbReference type="GO" id="GO:0140358">
    <property type="term" value="F:P-type transmembrane transporter activity"/>
    <property type="evidence" value="ECO:0007669"/>
    <property type="project" value="InterPro"/>
</dbReference>
<dbReference type="InterPro" id="IPR023214">
    <property type="entry name" value="HAD_sf"/>
</dbReference>
<feature type="transmembrane region" description="Helical" evidence="12">
    <location>
        <begin position="979"/>
        <end position="997"/>
    </location>
</feature>
<evidence type="ECO:0000256" key="4">
    <source>
        <dbReference type="ARBA" id="ARBA00022723"/>
    </source>
</evidence>
<dbReference type="PANTHER" id="PTHR45630">
    <property type="entry name" value="CATION-TRANSPORTING ATPASE-RELATED"/>
    <property type="match status" value="1"/>
</dbReference>
<dbReference type="GO" id="GO:0005524">
    <property type="term" value="F:ATP binding"/>
    <property type="evidence" value="ECO:0007669"/>
    <property type="project" value="UniProtKB-KW"/>
</dbReference>
<dbReference type="PROSITE" id="PS01229">
    <property type="entry name" value="COF_2"/>
    <property type="match status" value="1"/>
</dbReference>
<comment type="similarity">
    <text evidence="2">Belongs to the cation transport ATPase (P-type) (TC 3.A.3) family. Type V subfamily.</text>
</comment>
<dbReference type="SFLD" id="SFLDS00003">
    <property type="entry name" value="Haloacid_Dehalogenase"/>
    <property type="match status" value="1"/>
</dbReference>
<dbReference type="SFLD" id="SFLDF00027">
    <property type="entry name" value="p-type_atpase"/>
    <property type="match status" value="1"/>
</dbReference>
<keyword evidence="7" id="KW-0460">Magnesium</keyword>
<dbReference type="Pfam" id="PF00122">
    <property type="entry name" value="E1-E2_ATPase"/>
    <property type="match status" value="1"/>
</dbReference>
<evidence type="ECO:0000256" key="11">
    <source>
        <dbReference type="SAM" id="MobiDB-lite"/>
    </source>
</evidence>
<feature type="domain" description="P-type ATPase A" evidence="13">
    <location>
        <begin position="164"/>
        <end position="267"/>
    </location>
</feature>
<evidence type="ECO:0000259" key="13">
    <source>
        <dbReference type="Pfam" id="PF00122"/>
    </source>
</evidence>
<evidence type="ECO:0000256" key="1">
    <source>
        <dbReference type="ARBA" id="ARBA00004141"/>
    </source>
</evidence>
<evidence type="ECO:0000313" key="15">
    <source>
        <dbReference type="Proteomes" id="UP000242146"/>
    </source>
</evidence>
<evidence type="ECO:0000256" key="8">
    <source>
        <dbReference type="ARBA" id="ARBA00022967"/>
    </source>
</evidence>
<dbReference type="NCBIfam" id="TIGR01494">
    <property type="entry name" value="ATPase_P-type"/>
    <property type="match status" value="1"/>
</dbReference>
<dbReference type="InterPro" id="IPR036412">
    <property type="entry name" value="HAD-like_sf"/>
</dbReference>
<keyword evidence="8" id="KW-1278">Translocase</keyword>
<dbReference type="Gene3D" id="2.70.150.10">
    <property type="entry name" value="Calcium-transporting ATPase, cytoplasmic transduction domain A"/>
    <property type="match status" value="1"/>
</dbReference>
<evidence type="ECO:0000256" key="9">
    <source>
        <dbReference type="ARBA" id="ARBA00022989"/>
    </source>
</evidence>
<dbReference type="InterPro" id="IPR023299">
    <property type="entry name" value="ATPase_P-typ_cyto_dom_N"/>
</dbReference>
<dbReference type="SUPFAM" id="SSF81665">
    <property type="entry name" value="Calcium ATPase, transmembrane domain M"/>
    <property type="match status" value="1"/>
</dbReference>
<dbReference type="InterPro" id="IPR006544">
    <property type="entry name" value="P-type_TPase_V"/>
</dbReference>
<feature type="transmembrane region" description="Helical" evidence="12">
    <location>
        <begin position="1045"/>
        <end position="1063"/>
    </location>
</feature>
<dbReference type="SUPFAM" id="SSF81653">
    <property type="entry name" value="Calcium ATPase, transduction domain A"/>
    <property type="match status" value="1"/>
</dbReference>
<dbReference type="InterPro" id="IPR059000">
    <property type="entry name" value="ATPase_P-type_domA"/>
</dbReference>
<evidence type="ECO:0000256" key="2">
    <source>
        <dbReference type="ARBA" id="ARBA00006000"/>
    </source>
</evidence>
<feature type="transmembrane region" description="Helical" evidence="12">
    <location>
        <begin position="126"/>
        <end position="148"/>
    </location>
</feature>
<evidence type="ECO:0000256" key="5">
    <source>
        <dbReference type="ARBA" id="ARBA00022741"/>
    </source>
</evidence>
<dbReference type="SUPFAM" id="SSF81660">
    <property type="entry name" value="Metal cation-transporting ATPase, ATP-binding domain N"/>
    <property type="match status" value="1"/>
</dbReference>
<feature type="transmembrane region" description="Helical" evidence="12">
    <location>
        <begin position="284"/>
        <end position="305"/>
    </location>
</feature>
<feature type="transmembrane region" description="Helical" evidence="12">
    <location>
        <begin position="894"/>
        <end position="916"/>
    </location>
</feature>
<dbReference type="EMBL" id="MCGT01000017">
    <property type="protein sequence ID" value="ORX52830.1"/>
    <property type="molecule type" value="Genomic_DNA"/>
</dbReference>
<dbReference type="AlphaFoldDB" id="A0A1X2GG22"/>
<keyword evidence="15" id="KW-1185">Reference proteome</keyword>
<reference evidence="14 15" key="1">
    <citation type="submission" date="2016-07" db="EMBL/GenBank/DDBJ databases">
        <title>Pervasive Adenine N6-methylation of Active Genes in Fungi.</title>
        <authorList>
            <consortium name="DOE Joint Genome Institute"/>
            <person name="Mondo S.J."/>
            <person name="Dannebaum R.O."/>
            <person name="Kuo R.C."/>
            <person name="Labutti K."/>
            <person name="Haridas S."/>
            <person name="Kuo A."/>
            <person name="Salamov A."/>
            <person name="Ahrendt S.R."/>
            <person name="Lipzen A."/>
            <person name="Sullivan W."/>
            <person name="Andreopoulos W.B."/>
            <person name="Clum A."/>
            <person name="Lindquist E."/>
            <person name="Daum C."/>
            <person name="Ramamoorthy G.K."/>
            <person name="Gryganskyi A."/>
            <person name="Culley D."/>
            <person name="Magnuson J.K."/>
            <person name="James T.Y."/>
            <person name="O'Malley M.A."/>
            <person name="Stajich J.E."/>
            <person name="Spatafora J.W."/>
            <person name="Visel A."/>
            <person name="Grigoriev I.V."/>
        </authorList>
    </citation>
    <scope>NUCLEOTIDE SEQUENCE [LARGE SCALE GENOMIC DNA]</scope>
    <source>
        <strain evidence="14 15">NRRL 3301</strain>
    </source>
</reference>
<evidence type="ECO:0000256" key="7">
    <source>
        <dbReference type="ARBA" id="ARBA00022842"/>
    </source>
</evidence>
<accession>A0A1X2GG22</accession>
<dbReference type="GO" id="GO:0046872">
    <property type="term" value="F:metal ion binding"/>
    <property type="evidence" value="ECO:0007669"/>
    <property type="project" value="UniProtKB-KW"/>
</dbReference>
<dbReference type="InterPro" id="IPR018303">
    <property type="entry name" value="ATPase_P-typ_P_site"/>
</dbReference>
<dbReference type="InterPro" id="IPR008250">
    <property type="entry name" value="ATPase_P-typ_transduc_dom_A_sf"/>
</dbReference>
<dbReference type="STRING" id="101127.A0A1X2GG22"/>
<dbReference type="Gene3D" id="3.40.1110.10">
    <property type="entry name" value="Calcium-transporting ATPase, cytoplasmic domain N"/>
    <property type="match status" value="1"/>
</dbReference>
<dbReference type="SUPFAM" id="SSF56784">
    <property type="entry name" value="HAD-like"/>
    <property type="match status" value="1"/>
</dbReference>
<dbReference type="Gene3D" id="3.40.50.1000">
    <property type="entry name" value="HAD superfamily/HAD-like"/>
    <property type="match status" value="1"/>
</dbReference>
<comment type="subcellular location">
    <subcellularLocation>
        <location evidence="1">Membrane</location>
        <topology evidence="1">Multi-pass membrane protein</topology>
    </subcellularLocation>
</comment>
<keyword evidence="6" id="KW-0067">ATP-binding</keyword>
<dbReference type="GO" id="GO:0019829">
    <property type="term" value="F:ATPase-coupled monoatomic cation transmembrane transporter activity"/>
    <property type="evidence" value="ECO:0007669"/>
    <property type="project" value="TreeGrafter"/>
</dbReference>
<dbReference type="Pfam" id="PF13246">
    <property type="entry name" value="Cation_ATPase"/>
    <property type="match status" value="1"/>
</dbReference>
<evidence type="ECO:0000256" key="10">
    <source>
        <dbReference type="ARBA" id="ARBA00023136"/>
    </source>
</evidence>
<feature type="transmembrane region" description="Helical" evidence="12">
    <location>
        <begin position="854"/>
        <end position="873"/>
    </location>
</feature>
<dbReference type="GO" id="GO:0016887">
    <property type="term" value="F:ATP hydrolysis activity"/>
    <property type="evidence" value="ECO:0007669"/>
    <property type="project" value="InterPro"/>
</dbReference>
<evidence type="ECO:0000256" key="3">
    <source>
        <dbReference type="ARBA" id="ARBA00022692"/>
    </source>
</evidence>
<evidence type="ECO:0000256" key="12">
    <source>
        <dbReference type="SAM" id="Phobius"/>
    </source>
</evidence>
<feature type="region of interest" description="Disordered" evidence="11">
    <location>
        <begin position="642"/>
        <end position="663"/>
    </location>
</feature>
<feature type="transmembrane region" description="Helical" evidence="12">
    <location>
        <begin position="949"/>
        <end position="967"/>
    </location>
</feature>
<keyword evidence="9 12" id="KW-1133">Transmembrane helix</keyword>
<dbReference type="Proteomes" id="UP000242146">
    <property type="component" value="Unassembled WGS sequence"/>
</dbReference>
<sequence length="1089" mass="122002">MVQRVQQGEHRLRVCLGLDVLVDTLKVHKRHRDQQRYFEFRSTRYVDRHHTGTFQAATIDLGTRIPTLLDMRHGLNSSDALARLDDVGHNFISVQVPRFIFALWQELTGFFYIYQLQILWVYFYLAYWQIGVSDTGVIMLSAIIKVVVRLRSEYRVKSMAEHVEQVQVLRDAQWITESTANLVPGDVFALSSHQVVPVDGVLLLGDVVPLPIRKVPLRDDGHAYDLKAAGKIHTLFSGTTVKQASQGAMGLVMTTRTNTEKGQLVKKILFPQPVSFIFHEQLKLVFCILMLWAVFLLGVGSWWLGGTGMTALFYGLCCAAQVINPLLPAMLVVGQSIASGRLLKLGVYCVDLSRILMAGKVQVFCFDKTGTLTKEGLEFYGVYATCHTEQGAVAFSSLRPTMADLTRSGHRDNNSTSGNIDNDHLLLYGLATCHGVTQLGESGELVGNPVDLVMFQSTRAKLSVNDDGYDVIHLPDLDDSLEIIHRFEFQHARASMSVAVRDRHGHVHVFCKGSFEQIRRMVLGSNHNSPGSALPGDFDHVTANLAREGSYVLAMAYRNLGPIDATLVQSWTRDELEAQMSFLGLVLFKNFLKDDTKDAICQLKKGDTRTVMITGDNALTGVFIGRQAALVPPNVRVLVGDLANKDAPDGPHPDDNFDSDGEQKQLTLSTSKTVVWTDADTDEVFTQEQVEWMLLASDGKPLGLEPISKQPVSSQAIELAVTGPAFGALVEQGRMRPLLFSTRIFARMTPVDKMVCVELIMERAVTAMCGDGGNDCGALRTAHVGMAMSEAEASVVSPFSTPRRSVQACVDLLIQGRAGLATSFASYKYFTMYSQTMVTVKFFTFYYTMSFSQWNFILIDAFITILCSFAVTQSQAAKRLSTHRPTARILGAEVLLSVVGQIFINAWFLVGAYIWLYTRDDFFRCREWDSRATDPSKWWLLGDSFEADILTFITLYQFVNAGFLFNYGYLFRQSWYRNYLLLAIWTLFTTIVSYWELADPNPFGCLVRLNCGNPDVLVSMGYPRPTFAIEPYNTPWGNNVLPRPFRYQLWAYAMVNFLVANLWERGIILGPPRAFCRKKFATQRLQVTL</sequence>
<protein>
    <submittedName>
        <fullName evidence="14">HAD-like protein</fullName>
    </submittedName>
</protein>
<dbReference type="PANTHER" id="PTHR45630:SF11">
    <property type="entry name" value="CATION-TRANSPORTING P-TYPE ATPASE N-TERMINAL DOMAIN-CONTAINING PROTEIN"/>
    <property type="match status" value="1"/>
</dbReference>
<comment type="caution">
    <text evidence="14">The sequence shown here is derived from an EMBL/GenBank/DDBJ whole genome shotgun (WGS) entry which is preliminary data.</text>
</comment>
<dbReference type="PRINTS" id="PR00119">
    <property type="entry name" value="CATATPASE"/>
</dbReference>
<keyword evidence="3 12" id="KW-0812">Transmembrane</keyword>
<organism evidence="14 15">
    <name type="scientific">Hesseltinella vesiculosa</name>
    <dbReference type="NCBI Taxonomy" id="101127"/>
    <lineage>
        <taxon>Eukaryota</taxon>
        <taxon>Fungi</taxon>
        <taxon>Fungi incertae sedis</taxon>
        <taxon>Mucoromycota</taxon>
        <taxon>Mucoromycotina</taxon>
        <taxon>Mucoromycetes</taxon>
        <taxon>Mucorales</taxon>
        <taxon>Cunninghamellaceae</taxon>
        <taxon>Hesseltinella</taxon>
    </lineage>
</organism>
<proteinExistence type="inferred from homology"/>
<evidence type="ECO:0000256" key="6">
    <source>
        <dbReference type="ARBA" id="ARBA00022840"/>
    </source>
</evidence>
<feature type="compositionally biased region" description="Basic and acidic residues" evidence="11">
    <location>
        <begin position="643"/>
        <end position="655"/>
    </location>
</feature>
<gene>
    <name evidence="14" type="ORF">DM01DRAFT_1367427</name>
</gene>